<dbReference type="WBParaSite" id="nOo.2.0.1.t01164-RA">
    <property type="protein sequence ID" value="nOo.2.0.1.t01164-RA"/>
    <property type="gene ID" value="nOo.2.0.1.g01164"/>
</dbReference>
<name>A0A182DZP8_ONCOC</name>
<keyword evidence="2" id="KW-1185">Reference proteome</keyword>
<dbReference type="Proteomes" id="UP000271087">
    <property type="component" value="Unassembled WGS sequence"/>
</dbReference>
<evidence type="ECO:0000313" key="2">
    <source>
        <dbReference type="Proteomes" id="UP000271087"/>
    </source>
</evidence>
<sequence>MESVSSNGERIELPCSEHLTSAFFFRELSVWSDSVCGVGAGPLRVSVRVRRLIVGKKEGKRYSVESLVQLTAN</sequence>
<dbReference type="EMBL" id="UYRW01000137">
    <property type="protein sequence ID" value="VDK63589.1"/>
    <property type="molecule type" value="Genomic_DNA"/>
</dbReference>
<evidence type="ECO:0000313" key="3">
    <source>
        <dbReference type="WBParaSite" id="nOo.2.0.1.t01164-RA"/>
    </source>
</evidence>
<evidence type="ECO:0000313" key="1">
    <source>
        <dbReference type="EMBL" id="VDK63589.1"/>
    </source>
</evidence>
<organism evidence="3">
    <name type="scientific">Onchocerca ochengi</name>
    <name type="common">Filarial nematode worm</name>
    <dbReference type="NCBI Taxonomy" id="42157"/>
    <lineage>
        <taxon>Eukaryota</taxon>
        <taxon>Metazoa</taxon>
        <taxon>Ecdysozoa</taxon>
        <taxon>Nematoda</taxon>
        <taxon>Chromadorea</taxon>
        <taxon>Rhabditida</taxon>
        <taxon>Spirurina</taxon>
        <taxon>Spiruromorpha</taxon>
        <taxon>Filarioidea</taxon>
        <taxon>Onchocercidae</taxon>
        <taxon>Onchocerca</taxon>
    </lineage>
</organism>
<accession>A0A182DZP8</accession>
<proteinExistence type="predicted"/>
<reference evidence="1 2" key="2">
    <citation type="submission" date="2018-08" db="EMBL/GenBank/DDBJ databases">
        <authorList>
            <person name="Laetsch R D."/>
            <person name="Stevens L."/>
            <person name="Kumar S."/>
            <person name="Blaxter L. M."/>
        </authorList>
    </citation>
    <scope>NUCLEOTIDE SEQUENCE [LARGE SCALE GENOMIC DNA]</scope>
</reference>
<protein>
    <submittedName>
        <fullName evidence="1 3">Uncharacterized protein</fullName>
    </submittedName>
</protein>
<dbReference type="AlphaFoldDB" id="A0A182DZP8"/>
<reference evidence="3" key="1">
    <citation type="submission" date="2016-06" db="UniProtKB">
        <authorList>
            <consortium name="WormBaseParasite"/>
        </authorList>
    </citation>
    <scope>IDENTIFICATION</scope>
</reference>
<gene>
    <name evidence="1" type="ORF">NOO_LOCUS1164</name>
</gene>